<name>A0A543G871_9FLAO</name>
<dbReference type="Proteomes" id="UP000320773">
    <property type="component" value="Unassembled WGS sequence"/>
</dbReference>
<comment type="caution">
    <text evidence="1">The sequence shown here is derived from an EMBL/GenBank/DDBJ whole genome shotgun (WGS) entry which is preliminary data.</text>
</comment>
<protein>
    <submittedName>
        <fullName evidence="1">Uncharacterized protein</fullName>
    </submittedName>
</protein>
<accession>A0A543G871</accession>
<proteinExistence type="predicted"/>
<dbReference type="AlphaFoldDB" id="A0A543G871"/>
<reference evidence="1 2" key="1">
    <citation type="submission" date="2019-06" db="EMBL/GenBank/DDBJ databases">
        <title>Genomic Encyclopedia of Archaeal and Bacterial Type Strains, Phase II (KMG-II): from individual species to whole genera.</title>
        <authorList>
            <person name="Goeker M."/>
        </authorList>
    </citation>
    <scope>NUCLEOTIDE SEQUENCE [LARGE SCALE GENOMIC DNA]</scope>
    <source>
        <strain evidence="1 2">DSM 24789</strain>
    </source>
</reference>
<evidence type="ECO:0000313" key="2">
    <source>
        <dbReference type="Proteomes" id="UP000320773"/>
    </source>
</evidence>
<sequence length="263" mass="30645">MEKLKNFIEKYKFLLIILTFISTVLVIKKDYLETVVFKSSVMKNDIDIYKENCNFDFEYLLIGSQNIVYSLSNKLITDKDDKALELSSLVNKRFIKNEIYKEYVEFDGFLNNQSDVSNVCLYLLSIKQNGTVKARNVIVELDEIQTEKGFNSTKTSFLNSLHKSSKKKKYINIGDMNNISGVLIPIFFIYQTKETVEKEINSMNNLGEDYGLDFESFDKTNKTLLLPTKIFFINDLNNEKQYLNIRKMLDYSQFELINIATKG</sequence>
<gene>
    <name evidence="1" type="ORF">BC670_3337</name>
</gene>
<dbReference type="RefSeq" id="WP_089079493.1">
    <property type="nucleotide sequence ID" value="NZ_VFPJ01000001.1"/>
</dbReference>
<organism evidence="1 2">
    <name type="scientific">Flavobacterium branchiophilum</name>
    <dbReference type="NCBI Taxonomy" id="55197"/>
    <lineage>
        <taxon>Bacteria</taxon>
        <taxon>Pseudomonadati</taxon>
        <taxon>Bacteroidota</taxon>
        <taxon>Flavobacteriia</taxon>
        <taxon>Flavobacteriales</taxon>
        <taxon>Flavobacteriaceae</taxon>
        <taxon>Flavobacterium</taxon>
    </lineage>
</organism>
<dbReference type="EMBL" id="VFPJ01000001">
    <property type="protein sequence ID" value="TQM42289.1"/>
    <property type="molecule type" value="Genomic_DNA"/>
</dbReference>
<evidence type="ECO:0000313" key="1">
    <source>
        <dbReference type="EMBL" id="TQM42289.1"/>
    </source>
</evidence>